<dbReference type="EMBL" id="LXQA010271931">
    <property type="protein sequence ID" value="MCI39797.1"/>
    <property type="molecule type" value="Genomic_DNA"/>
</dbReference>
<evidence type="ECO:0000313" key="3">
    <source>
        <dbReference type="Proteomes" id="UP000265520"/>
    </source>
</evidence>
<organism evidence="2 3">
    <name type="scientific">Trifolium medium</name>
    <dbReference type="NCBI Taxonomy" id="97028"/>
    <lineage>
        <taxon>Eukaryota</taxon>
        <taxon>Viridiplantae</taxon>
        <taxon>Streptophyta</taxon>
        <taxon>Embryophyta</taxon>
        <taxon>Tracheophyta</taxon>
        <taxon>Spermatophyta</taxon>
        <taxon>Magnoliopsida</taxon>
        <taxon>eudicotyledons</taxon>
        <taxon>Gunneridae</taxon>
        <taxon>Pentapetalae</taxon>
        <taxon>rosids</taxon>
        <taxon>fabids</taxon>
        <taxon>Fabales</taxon>
        <taxon>Fabaceae</taxon>
        <taxon>Papilionoideae</taxon>
        <taxon>50 kb inversion clade</taxon>
        <taxon>NPAAA clade</taxon>
        <taxon>Hologalegina</taxon>
        <taxon>IRL clade</taxon>
        <taxon>Trifolieae</taxon>
        <taxon>Trifolium</taxon>
    </lineage>
</organism>
<dbReference type="Proteomes" id="UP000265520">
    <property type="component" value="Unassembled WGS sequence"/>
</dbReference>
<evidence type="ECO:0000313" key="2">
    <source>
        <dbReference type="EMBL" id="MCI39797.1"/>
    </source>
</evidence>
<comment type="caution">
    <text evidence="2">The sequence shown here is derived from an EMBL/GenBank/DDBJ whole genome shotgun (WGS) entry which is preliminary data.</text>
</comment>
<dbReference type="AlphaFoldDB" id="A0A392RUH0"/>
<evidence type="ECO:0000256" key="1">
    <source>
        <dbReference type="SAM" id="MobiDB-lite"/>
    </source>
</evidence>
<reference evidence="2 3" key="1">
    <citation type="journal article" date="2018" name="Front. Plant Sci.">
        <title>Red Clover (Trifolium pratense) and Zigzag Clover (T. medium) - A Picture of Genomic Similarities and Differences.</title>
        <authorList>
            <person name="Dluhosova J."/>
            <person name="Istvanek J."/>
            <person name="Nedelnik J."/>
            <person name="Repkova J."/>
        </authorList>
    </citation>
    <scope>NUCLEOTIDE SEQUENCE [LARGE SCALE GENOMIC DNA]</scope>
    <source>
        <strain evidence="3">cv. 10/8</strain>
        <tissue evidence="2">Leaf</tissue>
    </source>
</reference>
<feature type="region of interest" description="Disordered" evidence="1">
    <location>
        <begin position="51"/>
        <end position="81"/>
    </location>
</feature>
<feature type="non-terminal residue" evidence="2">
    <location>
        <position position="81"/>
    </location>
</feature>
<proteinExistence type="predicted"/>
<sequence length="81" mass="9136">MSKLITLHEGSSKGKQVAYCELCTGDHPTGHYPPSNEEVNFMGNQTRQAQYQSNPGYQRGGNPNYNQGWRQDVGPPNRQRQ</sequence>
<accession>A0A392RUH0</accession>
<name>A0A392RUH0_9FABA</name>
<protein>
    <submittedName>
        <fullName evidence="2">Uncharacterized protein</fullName>
    </submittedName>
</protein>
<keyword evidence="3" id="KW-1185">Reference proteome</keyword>
<feature type="compositionally biased region" description="Polar residues" evidence="1">
    <location>
        <begin position="51"/>
        <end position="69"/>
    </location>
</feature>